<name>A0A139GZA0_9PEZI</name>
<reference evidence="1 2" key="1">
    <citation type="submission" date="2015-07" db="EMBL/GenBank/DDBJ databases">
        <title>Comparative genomics of the Sigatoka disease complex on banana suggests a link between parallel evolutionary changes in Pseudocercospora fijiensis and Pseudocercospora eumusae and increased virulence on the banana host.</title>
        <authorList>
            <person name="Chang T.-C."/>
            <person name="Salvucci A."/>
            <person name="Crous P.W."/>
            <person name="Stergiopoulos I."/>
        </authorList>
    </citation>
    <scope>NUCLEOTIDE SEQUENCE [LARGE SCALE GENOMIC DNA]</scope>
    <source>
        <strain evidence="1 2">CBS 114824</strain>
    </source>
</reference>
<evidence type="ECO:0000313" key="1">
    <source>
        <dbReference type="EMBL" id="KXS95524.1"/>
    </source>
</evidence>
<accession>A0A139GZA0</accession>
<dbReference type="AlphaFoldDB" id="A0A139GZA0"/>
<proteinExistence type="predicted"/>
<organism evidence="1 2">
    <name type="scientific">Pseudocercospora eumusae</name>
    <dbReference type="NCBI Taxonomy" id="321146"/>
    <lineage>
        <taxon>Eukaryota</taxon>
        <taxon>Fungi</taxon>
        <taxon>Dikarya</taxon>
        <taxon>Ascomycota</taxon>
        <taxon>Pezizomycotina</taxon>
        <taxon>Dothideomycetes</taxon>
        <taxon>Dothideomycetidae</taxon>
        <taxon>Mycosphaerellales</taxon>
        <taxon>Mycosphaerellaceae</taxon>
        <taxon>Pseudocercospora</taxon>
    </lineage>
</organism>
<dbReference type="Proteomes" id="UP000070133">
    <property type="component" value="Unassembled WGS sequence"/>
</dbReference>
<protein>
    <submittedName>
        <fullName evidence="1">Uncharacterized protein</fullName>
    </submittedName>
</protein>
<keyword evidence="2" id="KW-1185">Reference proteome</keyword>
<evidence type="ECO:0000313" key="2">
    <source>
        <dbReference type="Proteomes" id="UP000070133"/>
    </source>
</evidence>
<gene>
    <name evidence="1" type="ORF">AC578_4630</name>
</gene>
<sequence length="146" mass="16585">MAPRERASSRDITVKYFDLVDSNTYASRRRPKSWRKQFIDRRAPQPSKSTSCTVNCTVNYLTPISARTSKAGGDDRRAPAILLWLMAREGSTLCTWLKPTHFCGSAHSSHRAGHVSIQPESFDEVQYGLKYLPIWSLCWSRFGETA</sequence>
<comment type="caution">
    <text evidence="1">The sequence shown here is derived from an EMBL/GenBank/DDBJ whole genome shotgun (WGS) entry which is preliminary data.</text>
</comment>
<dbReference type="EMBL" id="LFZN01000212">
    <property type="protein sequence ID" value="KXS95524.1"/>
    <property type="molecule type" value="Genomic_DNA"/>
</dbReference>